<evidence type="ECO:0000256" key="1">
    <source>
        <dbReference type="SAM" id="MobiDB-lite"/>
    </source>
</evidence>
<name>A0A3M7RH17_BRAPC</name>
<sequence length="70" mass="8217">MMVKKKFLLIIRLRFLNKISNKFSYCKKIKNVDKEIQIDSSDHSSKASLSIVHHNSKNNRGWAQSQKINK</sequence>
<organism evidence="2 3">
    <name type="scientific">Brachionus plicatilis</name>
    <name type="common">Marine rotifer</name>
    <name type="synonym">Brachionus muelleri</name>
    <dbReference type="NCBI Taxonomy" id="10195"/>
    <lineage>
        <taxon>Eukaryota</taxon>
        <taxon>Metazoa</taxon>
        <taxon>Spiralia</taxon>
        <taxon>Gnathifera</taxon>
        <taxon>Rotifera</taxon>
        <taxon>Eurotatoria</taxon>
        <taxon>Monogononta</taxon>
        <taxon>Pseudotrocha</taxon>
        <taxon>Ploima</taxon>
        <taxon>Brachionidae</taxon>
        <taxon>Brachionus</taxon>
    </lineage>
</organism>
<proteinExistence type="predicted"/>
<dbReference type="AlphaFoldDB" id="A0A3M7RH17"/>
<keyword evidence="3" id="KW-1185">Reference proteome</keyword>
<evidence type="ECO:0000313" key="3">
    <source>
        <dbReference type="Proteomes" id="UP000276133"/>
    </source>
</evidence>
<evidence type="ECO:0000313" key="2">
    <source>
        <dbReference type="EMBL" id="RNA22863.1"/>
    </source>
</evidence>
<reference evidence="2 3" key="1">
    <citation type="journal article" date="2018" name="Sci. Rep.">
        <title>Genomic signatures of local adaptation to the degree of environmental predictability in rotifers.</title>
        <authorList>
            <person name="Franch-Gras L."/>
            <person name="Hahn C."/>
            <person name="Garcia-Roger E.M."/>
            <person name="Carmona M.J."/>
            <person name="Serra M."/>
            <person name="Gomez A."/>
        </authorList>
    </citation>
    <scope>NUCLEOTIDE SEQUENCE [LARGE SCALE GENOMIC DNA]</scope>
    <source>
        <strain evidence="2">HYR1</strain>
    </source>
</reference>
<accession>A0A3M7RH17</accession>
<gene>
    <name evidence="2" type="ORF">BpHYR1_019126</name>
</gene>
<comment type="caution">
    <text evidence="2">The sequence shown here is derived from an EMBL/GenBank/DDBJ whole genome shotgun (WGS) entry which is preliminary data.</text>
</comment>
<dbReference type="Proteomes" id="UP000276133">
    <property type="component" value="Unassembled WGS sequence"/>
</dbReference>
<feature type="compositionally biased region" description="Polar residues" evidence="1">
    <location>
        <begin position="58"/>
        <end position="70"/>
    </location>
</feature>
<dbReference type="EMBL" id="REGN01003387">
    <property type="protein sequence ID" value="RNA22863.1"/>
    <property type="molecule type" value="Genomic_DNA"/>
</dbReference>
<protein>
    <submittedName>
        <fullName evidence="2">Uncharacterized protein</fullName>
    </submittedName>
</protein>
<feature type="region of interest" description="Disordered" evidence="1">
    <location>
        <begin position="40"/>
        <end position="70"/>
    </location>
</feature>